<keyword evidence="2" id="KW-1185">Reference proteome</keyword>
<proteinExistence type="predicted"/>
<protein>
    <recommendedName>
        <fullName evidence="3">NinB protein</fullName>
    </recommendedName>
</protein>
<evidence type="ECO:0000313" key="2">
    <source>
        <dbReference type="Proteomes" id="UP001605989"/>
    </source>
</evidence>
<dbReference type="Proteomes" id="UP001605989">
    <property type="component" value="Unassembled WGS sequence"/>
</dbReference>
<dbReference type="EMBL" id="JBIEKR010000006">
    <property type="protein sequence ID" value="MFG6273122.1"/>
    <property type="molecule type" value="Genomic_DNA"/>
</dbReference>
<accession>A0ABW7DQK7</accession>
<dbReference type="Gene3D" id="1.10.3790.10">
    <property type="entry name" value="NinB"/>
    <property type="match status" value="1"/>
</dbReference>
<organism evidence="1 2">
    <name type="scientific">Megasphaera hexanoica</name>
    <dbReference type="NCBI Taxonomy" id="1675036"/>
    <lineage>
        <taxon>Bacteria</taxon>
        <taxon>Bacillati</taxon>
        <taxon>Bacillota</taxon>
        <taxon>Negativicutes</taxon>
        <taxon>Veillonellales</taxon>
        <taxon>Veillonellaceae</taxon>
        <taxon>Megasphaera</taxon>
    </lineage>
</organism>
<reference evidence="1 2" key="1">
    <citation type="submission" date="2024-10" db="EMBL/GenBank/DDBJ databases">
        <authorList>
            <person name="Sang B.-I."/>
            <person name="Prabhaharan D."/>
        </authorList>
    </citation>
    <scope>NUCLEOTIDE SEQUENCE [LARGE SCALE GENOMIC DNA]</scope>
    <source>
        <strain evidence="1 2">MH</strain>
    </source>
</reference>
<name>A0ABW7DQK7_9FIRM</name>
<gene>
    <name evidence="1" type="ORF">ACGTZG_07955</name>
</gene>
<evidence type="ECO:0000313" key="1">
    <source>
        <dbReference type="EMBL" id="MFG6273122.1"/>
    </source>
</evidence>
<sequence length="188" mass="21463">MKWKSKSIQVLKGIGGMMLLIPAPKDEELNLIRPDVEYSIELKRPGRKRSLNANSYCWLLCQRIAEKLSRDGQYVSKEEIYREAIQDSQSFMPVCVQTKIADSVIRKWHHNGIGWTAINARDSKIKGCTVLHLYAGSSSYTVEEMSRLIDCLVDEAHNVGASVEDSEYIEKLLNDWEDENNEQAEKKG</sequence>
<comment type="caution">
    <text evidence="1">The sequence shown here is derived from an EMBL/GenBank/DDBJ whole genome shotgun (WGS) entry which is preliminary data.</text>
</comment>
<dbReference type="InterPro" id="IPR036619">
    <property type="entry name" value="NinB_sf"/>
</dbReference>
<evidence type="ECO:0008006" key="3">
    <source>
        <dbReference type="Google" id="ProtNLM"/>
    </source>
</evidence>
<dbReference type="RefSeq" id="WP_113856151.1">
    <property type="nucleotide sequence ID" value="NZ_CP011940.1"/>
</dbReference>